<dbReference type="Gene3D" id="3.20.20.450">
    <property type="entry name" value="EAL domain"/>
    <property type="match status" value="1"/>
</dbReference>
<dbReference type="Gene3D" id="3.30.70.270">
    <property type="match status" value="1"/>
</dbReference>
<evidence type="ECO:0000259" key="4">
    <source>
        <dbReference type="PROSITE" id="PS50883"/>
    </source>
</evidence>
<keyword evidence="3" id="KW-0472">Membrane</keyword>
<comment type="caution">
    <text evidence="7">The sequence shown here is derived from an EMBL/GenBank/DDBJ whole genome shotgun (WGS) entry which is preliminary data.</text>
</comment>
<dbReference type="InterPro" id="IPR052155">
    <property type="entry name" value="Biofilm_reg_signaling"/>
</dbReference>
<dbReference type="GO" id="GO:0007165">
    <property type="term" value="P:signal transduction"/>
    <property type="evidence" value="ECO:0007669"/>
    <property type="project" value="InterPro"/>
</dbReference>
<dbReference type="GO" id="GO:0016020">
    <property type="term" value="C:membrane"/>
    <property type="evidence" value="ECO:0007669"/>
    <property type="project" value="InterPro"/>
</dbReference>
<reference evidence="7 8" key="1">
    <citation type="submission" date="2019-03" db="EMBL/GenBank/DDBJ databases">
        <title>Genomic Encyclopedia of Type Strains, Phase IV (KMG-IV): sequencing the most valuable type-strain genomes for metagenomic binning, comparative biology and taxonomic classification.</title>
        <authorList>
            <person name="Goeker M."/>
        </authorList>
    </citation>
    <scope>NUCLEOTIDE SEQUENCE [LARGE SCALE GENOMIC DNA]</scope>
    <source>
        <strain evidence="7 8">DSM 5604</strain>
    </source>
</reference>
<dbReference type="InterPro" id="IPR001633">
    <property type="entry name" value="EAL_dom"/>
</dbReference>
<sequence>MIFKRVSLSARFALTVIVLFCIFGLGIGFLIRSLFSIESLLEQESARHVQELTVNSMVSREIFELSSRVRLLEQTFLYDEAILSEEGFNIDEQLQNIRALSDDEPFVLRMDEFIVDFHRFIGNSVTLNRILKELSVIDTQLGQEIDQLDSELAKYFVTQAISSPKRPFSDELDIMHFIRETYLSAGKMAASVRSRITPDTEQVVIIKVEKELNILAMHLTNMRRFNKDVSQAQNAIQRTIRRYRAALRKMTANLDQRWSVMGSLVDSQTNLIGYVANTEQAVQRSAIRISNDVKSDLIVMRAWVFISSFVALFFGITVTLMMVKRHITKPLKELKSSFHQIEQNNFDHPVRLDRLDEWEVIESAFNRMSARLKRTYSDLEDERSKLNALAHQDPLTGLANRLLIYKRLNKATQGAGHASRVFSILYLDIDHFKTVNDSLGHNIGDELLIEVARRLKQLTQGQDIASRLGGDEFMILCYSAKTMDSVTELARAINESLRQPFNVESETVFVSSSIGVCLYPEHGDTAETLVRNADTAMYHAKRGGRDDFRVYKHSMTSEAHEVMSKSSGLKRALINNELFVVYQPQYDTFSGRIFGAEALVRWNHPSKGILRPAEFLDVAEQTGIIVDLDDYVFNLIFEDLLEWIEQGAIDDDFKISVNFSGRKLFSEQLLQHLTERHEQAPTISQRITLELTERDMITNIEQCQQSIEQIKQLGFKIAIDDFGTGYSSLATLKHLPVDVLKLDRSFISGLGDDSVDYVIIESILSIAKGLNLQAIAEGVETDLQLQSLKDIGCDAAQGYYLSYPIDKEELLQLLAEQKAG</sequence>
<feature type="domain" description="HAMP" evidence="5">
    <location>
        <begin position="325"/>
        <end position="377"/>
    </location>
</feature>
<dbReference type="SMART" id="SM00052">
    <property type="entry name" value="EAL"/>
    <property type="match status" value="1"/>
</dbReference>
<dbReference type="SUPFAM" id="SSF141868">
    <property type="entry name" value="EAL domain-like"/>
    <property type="match status" value="1"/>
</dbReference>
<evidence type="ECO:0000313" key="8">
    <source>
        <dbReference type="Proteomes" id="UP000295729"/>
    </source>
</evidence>
<dbReference type="InterPro" id="IPR029787">
    <property type="entry name" value="Nucleotide_cyclase"/>
</dbReference>
<name>A0A4R6WZN4_9GAMM</name>
<dbReference type="SUPFAM" id="SSF158472">
    <property type="entry name" value="HAMP domain-like"/>
    <property type="match status" value="1"/>
</dbReference>
<dbReference type="SMART" id="SM00304">
    <property type="entry name" value="HAMP"/>
    <property type="match status" value="1"/>
</dbReference>
<dbReference type="PANTHER" id="PTHR44757:SF2">
    <property type="entry name" value="BIOFILM ARCHITECTURE MAINTENANCE PROTEIN MBAA"/>
    <property type="match status" value="1"/>
</dbReference>
<organism evidence="7 8">
    <name type="scientific">Marinomonas communis</name>
    <dbReference type="NCBI Taxonomy" id="28254"/>
    <lineage>
        <taxon>Bacteria</taxon>
        <taxon>Pseudomonadati</taxon>
        <taxon>Pseudomonadota</taxon>
        <taxon>Gammaproteobacteria</taxon>
        <taxon>Oceanospirillales</taxon>
        <taxon>Oceanospirillaceae</taxon>
        <taxon>Marinomonas</taxon>
    </lineage>
</organism>
<feature type="transmembrane region" description="Helical" evidence="3">
    <location>
        <begin position="12"/>
        <end position="35"/>
    </location>
</feature>
<dbReference type="NCBIfam" id="TIGR00254">
    <property type="entry name" value="GGDEF"/>
    <property type="match status" value="1"/>
</dbReference>
<dbReference type="Proteomes" id="UP000295729">
    <property type="component" value="Unassembled WGS sequence"/>
</dbReference>
<comment type="cofactor">
    <cofactor evidence="1">
        <name>Mg(2+)</name>
        <dbReference type="ChEBI" id="CHEBI:18420"/>
    </cofactor>
</comment>
<dbReference type="Gene3D" id="6.10.340.10">
    <property type="match status" value="1"/>
</dbReference>
<evidence type="ECO:0000256" key="3">
    <source>
        <dbReference type="SAM" id="Phobius"/>
    </source>
</evidence>
<dbReference type="PROSITE" id="PS50885">
    <property type="entry name" value="HAMP"/>
    <property type="match status" value="1"/>
</dbReference>
<accession>A0A4R6WZN4</accession>
<dbReference type="CDD" id="cd01949">
    <property type="entry name" value="GGDEF"/>
    <property type="match status" value="1"/>
</dbReference>
<dbReference type="EMBL" id="SNZA01000005">
    <property type="protein sequence ID" value="TDR06731.1"/>
    <property type="molecule type" value="Genomic_DNA"/>
</dbReference>
<dbReference type="InterPro" id="IPR043128">
    <property type="entry name" value="Rev_trsase/Diguanyl_cyclase"/>
</dbReference>
<gene>
    <name evidence="7" type="ORF">C8D85_2918</name>
</gene>
<dbReference type="GO" id="GO:0003824">
    <property type="term" value="F:catalytic activity"/>
    <property type="evidence" value="ECO:0007669"/>
    <property type="project" value="UniProtKB-ARBA"/>
</dbReference>
<dbReference type="RefSeq" id="WP_133564002.1">
    <property type="nucleotide sequence ID" value="NZ_SNZA01000005.1"/>
</dbReference>
<dbReference type="PANTHER" id="PTHR44757">
    <property type="entry name" value="DIGUANYLATE CYCLASE DGCP"/>
    <property type="match status" value="1"/>
</dbReference>
<feature type="domain" description="EAL" evidence="4">
    <location>
        <begin position="562"/>
        <end position="818"/>
    </location>
</feature>
<evidence type="ECO:0000256" key="1">
    <source>
        <dbReference type="ARBA" id="ARBA00001946"/>
    </source>
</evidence>
<protein>
    <submittedName>
        <fullName evidence="7">Diguanylate cyclase/phosphodiesterase</fullName>
    </submittedName>
</protein>
<dbReference type="CDD" id="cd01948">
    <property type="entry name" value="EAL"/>
    <property type="match status" value="1"/>
</dbReference>
<evidence type="ECO:0000259" key="6">
    <source>
        <dbReference type="PROSITE" id="PS50887"/>
    </source>
</evidence>
<dbReference type="PROSITE" id="PS50887">
    <property type="entry name" value="GGDEF"/>
    <property type="match status" value="1"/>
</dbReference>
<dbReference type="PROSITE" id="PS50883">
    <property type="entry name" value="EAL"/>
    <property type="match status" value="1"/>
</dbReference>
<keyword evidence="8" id="KW-1185">Reference proteome</keyword>
<dbReference type="OrthoDB" id="1316910at2"/>
<evidence type="ECO:0000313" key="7">
    <source>
        <dbReference type="EMBL" id="TDR06731.1"/>
    </source>
</evidence>
<dbReference type="CDD" id="cd06225">
    <property type="entry name" value="HAMP"/>
    <property type="match status" value="1"/>
</dbReference>
<dbReference type="FunFam" id="3.30.70.270:FF:000001">
    <property type="entry name" value="Diguanylate cyclase domain protein"/>
    <property type="match status" value="1"/>
</dbReference>
<dbReference type="InterPro" id="IPR000160">
    <property type="entry name" value="GGDEF_dom"/>
</dbReference>
<dbReference type="Pfam" id="PF00563">
    <property type="entry name" value="EAL"/>
    <property type="match status" value="1"/>
</dbReference>
<feature type="coiled-coil region" evidence="2">
    <location>
        <begin position="222"/>
        <end position="249"/>
    </location>
</feature>
<proteinExistence type="predicted"/>
<dbReference type="Pfam" id="PF00672">
    <property type="entry name" value="HAMP"/>
    <property type="match status" value="1"/>
</dbReference>
<dbReference type="Pfam" id="PF00990">
    <property type="entry name" value="GGDEF"/>
    <property type="match status" value="1"/>
</dbReference>
<keyword evidence="3" id="KW-0812">Transmembrane</keyword>
<evidence type="ECO:0000256" key="2">
    <source>
        <dbReference type="SAM" id="Coils"/>
    </source>
</evidence>
<dbReference type="InterPro" id="IPR035919">
    <property type="entry name" value="EAL_sf"/>
</dbReference>
<dbReference type="InterPro" id="IPR003660">
    <property type="entry name" value="HAMP_dom"/>
</dbReference>
<keyword evidence="2" id="KW-0175">Coiled coil</keyword>
<dbReference type="SUPFAM" id="SSF55073">
    <property type="entry name" value="Nucleotide cyclase"/>
    <property type="match status" value="1"/>
</dbReference>
<evidence type="ECO:0000259" key="5">
    <source>
        <dbReference type="PROSITE" id="PS50885"/>
    </source>
</evidence>
<feature type="domain" description="GGDEF" evidence="6">
    <location>
        <begin position="420"/>
        <end position="553"/>
    </location>
</feature>
<dbReference type="SMART" id="SM00267">
    <property type="entry name" value="GGDEF"/>
    <property type="match status" value="1"/>
</dbReference>
<keyword evidence="3" id="KW-1133">Transmembrane helix</keyword>
<dbReference type="AlphaFoldDB" id="A0A4R6WZN4"/>